<evidence type="ECO:0000313" key="7">
    <source>
        <dbReference type="Proteomes" id="UP000318281"/>
    </source>
</evidence>
<dbReference type="RefSeq" id="WP_049552457.1">
    <property type="nucleotide sequence ID" value="NZ_VFJA01000002.1"/>
</dbReference>
<dbReference type="InterPro" id="IPR052021">
    <property type="entry name" value="Type-I_RS_S_subunit"/>
</dbReference>
<evidence type="ECO:0000259" key="4">
    <source>
        <dbReference type="Pfam" id="PF01420"/>
    </source>
</evidence>
<accession>A0A501P9J6</accession>
<evidence type="ECO:0000313" key="6">
    <source>
        <dbReference type="EMBL" id="TPD57044.1"/>
    </source>
</evidence>
<dbReference type="GO" id="GO:0004519">
    <property type="term" value="F:endonuclease activity"/>
    <property type="evidence" value="ECO:0007669"/>
    <property type="project" value="UniProtKB-KW"/>
</dbReference>
<dbReference type="Pfam" id="PF01420">
    <property type="entry name" value="Methylase_S"/>
    <property type="match status" value="1"/>
</dbReference>
<dbReference type="AlphaFoldDB" id="A0A501P9J6"/>
<keyword evidence="3" id="KW-0238">DNA-binding</keyword>
<dbReference type="InterPro" id="IPR044946">
    <property type="entry name" value="Restrct_endonuc_typeI_TRD_sf"/>
</dbReference>
<keyword evidence="5" id="KW-0255">Endonuclease</keyword>
<keyword evidence="7" id="KW-1185">Reference proteome</keyword>
<dbReference type="GO" id="GO:0009307">
    <property type="term" value="P:DNA restriction-modification system"/>
    <property type="evidence" value="ECO:0007669"/>
    <property type="project" value="UniProtKB-KW"/>
</dbReference>
<dbReference type="EMBL" id="VFJA01000003">
    <property type="protein sequence ID" value="TPD56742.1"/>
    <property type="molecule type" value="Genomic_DNA"/>
</dbReference>
<gene>
    <name evidence="6" type="ORF">FJN11_05615</name>
    <name evidence="5" type="ORF">FJN11_07815</name>
</gene>
<sequence length="450" mass="52249">MNRYERYKKVDLPWLEKVPEHWDYGSLKRISNYKTGNSIKDDEKRKYSSNENSRKFITTADINAINMSIVHSSNIFVPYNDTRFKVSAPGSTLVCIEGGSGGRKVAFSTEEVTFGNKLCSIKTYEQCDKFIYYVIRSESFNTFYSMFTNGDRNGVSLNNIGKYVLPIPSFDEQKKIVEYLDWKINEIDQLIALETEKIERLLEWEKVKIEEIIFNNSNDSSLSDWYDNIPRNSIEIKIKNIFKLRDERNHLTENEVELLSLYSKIGVIRNKDVKKTAGNKNTTVENYKNVCEQDIVVNIMLCWMGAIGVSRYNGVTSPAYDVYKPDLTKVVPEYYHYLFRTNKFKSELYKNGKGIVLMKWRVYSEKFCNIVVPLPEIEEQRRVLNLIKKIGIAVEDCNETIYQVISNLESLKTSLISEVVTGKIDVRNVVIPSYEKVDIDVSTDEEEIKE</sequence>
<evidence type="ECO:0000313" key="5">
    <source>
        <dbReference type="EMBL" id="TPD56742.1"/>
    </source>
</evidence>
<dbReference type="InterPro" id="IPR000055">
    <property type="entry name" value="Restrct_endonuc_typeI_TRD"/>
</dbReference>
<dbReference type="Gene3D" id="3.90.220.20">
    <property type="entry name" value="DNA methylase specificity domains"/>
    <property type="match status" value="2"/>
</dbReference>
<dbReference type="SUPFAM" id="SSF116734">
    <property type="entry name" value="DNA methylase specificity domain"/>
    <property type="match status" value="2"/>
</dbReference>
<comment type="similarity">
    <text evidence="1">Belongs to the type-I restriction system S methylase family.</text>
</comment>
<evidence type="ECO:0000256" key="1">
    <source>
        <dbReference type="ARBA" id="ARBA00010923"/>
    </source>
</evidence>
<dbReference type="PANTHER" id="PTHR30408:SF12">
    <property type="entry name" value="TYPE I RESTRICTION ENZYME MJAVIII SPECIFICITY SUBUNIT"/>
    <property type="match status" value="1"/>
</dbReference>
<dbReference type="Proteomes" id="UP000318281">
    <property type="component" value="Unassembled WGS sequence"/>
</dbReference>
<proteinExistence type="inferred from homology"/>
<dbReference type="EMBL" id="VFJA01000002">
    <property type="protein sequence ID" value="TPD57044.1"/>
    <property type="molecule type" value="Genomic_DNA"/>
</dbReference>
<keyword evidence="5" id="KW-0378">Hydrolase</keyword>
<name>A0A501P9J6_9STRE</name>
<keyword evidence="2" id="KW-0680">Restriction system</keyword>
<organism evidence="5 7">
    <name type="scientific">Streptococcus symci</name>
    <dbReference type="NCBI Taxonomy" id="2588991"/>
    <lineage>
        <taxon>Bacteria</taxon>
        <taxon>Bacillati</taxon>
        <taxon>Bacillota</taxon>
        <taxon>Bacilli</taxon>
        <taxon>Lactobacillales</taxon>
        <taxon>Streptococcaceae</taxon>
        <taxon>Streptococcus</taxon>
    </lineage>
</organism>
<feature type="domain" description="Type I restriction modification DNA specificity" evidence="4">
    <location>
        <begin position="19"/>
        <end position="199"/>
    </location>
</feature>
<evidence type="ECO:0000256" key="3">
    <source>
        <dbReference type="ARBA" id="ARBA00023125"/>
    </source>
</evidence>
<dbReference type="PANTHER" id="PTHR30408">
    <property type="entry name" value="TYPE-1 RESTRICTION ENZYME ECOKI SPECIFICITY PROTEIN"/>
    <property type="match status" value="1"/>
</dbReference>
<reference evidence="5 7" key="1">
    <citation type="submission" date="2019-06" db="EMBL/GenBank/DDBJ databases">
        <title>Streptococcus sp.</title>
        <authorList>
            <person name="Xiao C."/>
            <person name="Li X."/>
            <person name="Sun Y."/>
            <person name="Qi H."/>
        </authorList>
    </citation>
    <scope>NUCLEOTIDE SEQUENCE [LARGE SCALE GENOMIC DNA]</scope>
    <source>
        <strain evidence="5 7">C17</strain>
    </source>
</reference>
<keyword evidence="5" id="KW-0540">Nuclease</keyword>
<evidence type="ECO:0000256" key="2">
    <source>
        <dbReference type="ARBA" id="ARBA00022747"/>
    </source>
</evidence>
<comment type="caution">
    <text evidence="5">The sequence shown here is derived from an EMBL/GenBank/DDBJ whole genome shotgun (WGS) entry which is preliminary data.</text>
</comment>
<protein>
    <submittedName>
        <fullName evidence="5">Restriction endonuclease subunit S</fullName>
    </submittedName>
</protein>
<dbReference type="CDD" id="cd16961">
    <property type="entry name" value="RMtype1_S_TRD-CR_like"/>
    <property type="match status" value="1"/>
</dbReference>
<dbReference type="GO" id="GO:0003677">
    <property type="term" value="F:DNA binding"/>
    <property type="evidence" value="ECO:0007669"/>
    <property type="project" value="UniProtKB-KW"/>
</dbReference>